<proteinExistence type="predicted"/>
<dbReference type="EMBL" id="CP012333">
    <property type="protein sequence ID" value="AKV00194.1"/>
    <property type="molecule type" value="Genomic_DNA"/>
</dbReference>
<dbReference type="Gene3D" id="2.130.10.30">
    <property type="entry name" value="Regulator of chromosome condensation 1/beta-lactamase-inhibitor protein II"/>
    <property type="match status" value="2"/>
</dbReference>
<evidence type="ECO:0000313" key="4">
    <source>
        <dbReference type="Proteomes" id="UP000064967"/>
    </source>
</evidence>
<dbReference type="Pfam" id="PF00415">
    <property type="entry name" value="RCC1"/>
    <property type="match status" value="1"/>
</dbReference>
<feature type="signal peptide" evidence="2">
    <location>
        <begin position="1"/>
        <end position="20"/>
    </location>
</feature>
<dbReference type="InterPro" id="IPR000408">
    <property type="entry name" value="Reg_chr_condens"/>
</dbReference>
<feature type="region of interest" description="Disordered" evidence="1">
    <location>
        <begin position="40"/>
        <end position="80"/>
    </location>
</feature>
<organism evidence="3 4">
    <name type="scientific">Labilithrix luteola</name>
    <dbReference type="NCBI Taxonomy" id="1391654"/>
    <lineage>
        <taxon>Bacteria</taxon>
        <taxon>Pseudomonadati</taxon>
        <taxon>Myxococcota</taxon>
        <taxon>Polyangia</taxon>
        <taxon>Polyangiales</taxon>
        <taxon>Labilitrichaceae</taxon>
        <taxon>Labilithrix</taxon>
    </lineage>
</organism>
<dbReference type="AlphaFoldDB" id="A0A0K1Q352"/>
<dbReference type="SUPFAM" id="SSF50985">
    <property type="entry name" value="RCC1/BLIP-II"/>
    <property type="match status" value="2"/>
</dbReference>
<dbReference type="GO" id="GO:0005085">
    <property type="term" value="F:guanyl-nucleotide exchange factor activity"/>
    <property type="evidence" value="ECO:0007669"/>
    <property type="project" value="TreeGrafter"/>
</dbReference>
<sequence>MKTPMRRLTFWIPATTCLTAAVIAACSSDDARLTFIEDHDADATTPTPPPPSDAEPDPNDAATPVDADAASNKAPFDSTDEPVVCATTPCAVQIVAGEGHLCARMSDGTVRCWGDNTKGSLGVETSPDAGTSNGGDIDAGDAGTPGVTTPVTALADVSQLSAGGTTTCAVVAGGDVHCWGGNDKGQLGLVVDPAATDTNAHPLASRVALPSAASRVDVGPIGACAVLTSGEIWCWGDNSQRQLARITTTTVAGPGKAVLGSFHVVRATAGTSTGFGLTDTGQILSWGAVAGTQAVVSARLASLSPDERPVAIGVGPATSFSVSSTTSSRAHACAVADGYVHCWGASSMGALGTGLPDSSPRPRRVTIESEKAWPQQVAAAGEITCARLTDGTVQCAGDNNLGVLGEDPKKATYSMLFRPVETFTGHAVQIATASRTACALLEDGSVVCWGSNQRGELGQGTTDPDPHPTPVSVRF</sequence>
<feature type="chain" id="PRO_5005466496" description="BNR repeat domain protein" evidence="2">
    <location>
        <begin position="21"/>
        <end position="475"/>
    </location>
</feature>
<feature type="region of interest" description="Disordered" evidence="1">
    <location>
        <begin position="119"/>
        <end position="145"/>
    </location>
</feature>
<evidence type="ECO:0008006" key="5">
    <source>
        <dbReference type="Google" id="ProtNLM"/>
    </source>
</evidence>
<dbReference type="PRINTS" id="PR00633">
    <property type="entry name" value="RCCNDNSATION"/>
</dbReference>
<dbReference type="Proteomes" id="UP000064967">
    <property type="component" value="Chromosome"/>
</dbReference>
<protein>
    <recommendedName>
        <fullName evidence="5">BNR repeat domain protein</fullName>
    </recommendedName>
</protein>
<evidence type="ECO:0000256" key="2">
    <source>
        <dbReference type="SAM" id="SignalP"/>
    </source>
</evidence>
<dbReference type="PROSITE" id="PS50012">
    <property type="entry name" value="RCC1_3"/>
    <property type="match status" value="4"/>
</dbReference>
<dbReference type="KEGG" id="llu:AKJ09_06857"/>
<accession>A0A0K1Q352</accession>
<evidence type="ECO:0000313" key="3">
    <source>
        <dbReference type="EMBL" id="AKV00194.1"/>
    </source>
</evidence>
<dbReference type="PANTHER" id="PTHR45982:SF1">
    <property type="entry name" value="REGULATOR OF CHROMOSOME CONDENSATION"/>
    <property type="match status" value="1"/>
</dbReference>
<dbReference type="RefSeq" id="WP_146651526.1">
    <property type="nucleotide sequence ID" value="NZ_CP012333.1"/>
</dbReference>
<dbReference type="OrthoDB" id="9758365at2"/>
<dbReference type="Pfam" id="PF13540">
    <property type="entry name" value="RCC1_2"/>
    <property type="match status" value="3"/>
</dbReference>
<keyword evidence="2" id="KW-0732">Signal</keyword>
<dbReference type="InterPro" id="IPR009091">
    <property type="entry name" value="RCC1/BLIP-II"/>
</dbReference>
<feature type="region of interest" description="Disordered" evidence="1">
    <location>
        <begin position="454"/>
        <end position="475"/>
    </location>
</feature>
<evidence type="ECO:0000256" key="1">
    <source>
        <dbReference type="SAM" id="MobiDB-lite"/>
    </source>
</evidence>
<name>A0A0K1Q352_9BACT</name>
<reference evidence="3 4" key="1">
    <citation type="submission" date="2015-08" db="EMBL/GenBank/DDBJ databases">
        <authorList>
            <person name="Babu N.S."/>
            <person name="Beckwith C.J."/>
            <person name="Beseler K.G."/>
            <person name="Brison A."/>
            <person name="Carone J.V."/>
            <person name="Caskin T.P."/>
            <person name="Diamond M."/>
            <person name="Durham M.E."/>
            <person name="Foxe J.M."/>
            <person name="Go M."/>
            <person name="Henderson B.A."/>
            <person name="Jones I.B."/>
            <person name="McGettigan J.A."/>
            <person name="Micheletti S.J."/>
            <person name="Nasrallah M.E."/>
            <person name="Ortiz D."/>
            <person name="Piller C.R."/>
            <person name="Privatt S.R."/>
            <person name="Schneider S.L."/>
            <person name="Sharp S."/>
            <person name="Smith T.C."/>
            <person name="Stanton J.D."/>
            <person name="Ullery H.E."/>
            <person name="Wilson R.J."/>
            <person name="Serrano M.G."/>
            <person name="Buck G."/>
            <person name="Lee V."/>
            <person name="Wang Y."/>
            <person name="Carvalho R."/>
            <person name="Voegtly L."/>
            <person name="Shi R."/>
            <person name="Duckworth R."/>
            <person name="Johnson A."/>
            <person name="Loviza R."/>
            <person name="Walstead R."/>
            <person name="Shah Z."/>
            <person name="Kiflezghi M."/>
            <person name="Wade K."/>
            <person name="Ball S.L."/>
            <person name="Bradley K.W."/>
            <person name="Asai D.J."/>
            <person name="Bowman C.A."/>
            <person name="Russell D.A."/>
            <person name="Pope W.H."/>
            <person name="Jacobs-Sera D."/>
            <person name="Hendrix R.W."/>
            <person name="Hatfull G.F."/>
        </authorList>
    </citation>
    <scope>NUCLEOTIDE SEQUENCE [LARGE SCALE GENOMIC DNA]</scope>
    <source>
        <strain evidence="3 4">DSM 27648</strain>
    </source>
</reference>
<dbReference type="PANTHER" id="PTHR45982">
    <property type="entry name" value="REGULATOR OF CHROMOSOME CONDENSATION"/>
    <property type="match status" value="1"/>
</dbReference>
<dbReference type="GO" id="GO:0005737">
    <property type="term" value="C:cytoplasm"/>
    <property type="evidence" value="ECO:0007669"/>
    <property type="project" value="TreeGrafter"/>
</dbReference>
<dbReference type="InterPro" id="IPR051553">
    <property type="entry name" value="Ran_GTPase-activating"/>
</dbReference>
<keyword evidence="4" id="KW-1185">Reference proteome</keyword>
<gene>
    <name evidence="3" type="ORF">AKJ09_06857</name>
</gene>
<dbReference type="STRING" id="1391654.AKJ09_06857"/>
<dbReference type="PROSITE" id="PS51257">
    <property type="entry name" value="PROKAR_LIPOPROTEIN"/>
    <property type="match status" value="1"/>
</dbReference>